<geneLocation type="plasmid" evidence="7 8">
    <name>pJCM12687</name>
</geneLocation>
<name>A0ABM7KV71_9MYCO</name>
<dbReference type="Proteomes" id="UP000467379">
    <property type="component" value="Plasmid pJCM12687"/>
</dbReference>
<keyword evidence="4" id="KW-0564">Palmitate</keyword>
<sequence>MWGAVNNAAALGIQKQDRSSLLSPGYRNPTPPLKGSAGNLVREDPCVRPYAACMRAVGQRNRGHDSTHGAALLRPDEHAAPGRKIPISRGPFIGGLVLGPVLLLAGFVELVGIRSHLSDATMWGLLAFPTVVLLLAAAVAALLRRNAARWLSIAIGAAVGSVVASAVVVGGITGLAYMLSDPVPRHMKIQADCPPGSGPDEAAIQAAITSIPKLREDLPWYPATSGHTNDCRLFWTLLTARELGQPKQLLFFNGPAFVETATPTPRPGIDVADWDGDTVTVQYMWFVGGEPPCCPSGQTLVRFRLTPDGRVVALDALPPK</sequence>
<reference evidence="7 8" key="1">
    <citation type="journal article" date="2019" name="Emerg. Microbes Infect.">
        <title>Comprehensive subspecies identification of 175 nontuberculous mycobacteria species based on 7547 genomic profiles.</title>
        <authorList>
            <person name="Matsumoto Y."/>
            <person name="Kinjo T."/>
            <person name="Motooka D."/>
            <person name="Nabeya D."/>
            <person name="Jung N."/>
            <person name="Uechi K."/>
            <person name="Horii T."/>
            <person name="Iida T."/>
            <person name="Fujita J."/>
            <person name="Nakamura S."/>
        </authorList>
    </citation>
    <scope>NUCLEOTIDE SEQUENCE [LARGE SCALE GENOMIC DNA]</scope>
    <source>
        <strain evidence="7 8">JCM 12687</strain>
        <plasmid evidence="7">pJCM12687</plasmid>
    </source>
</reference>
<proteinExistence type="predicted"/>
<keyword evidence="2" id="KW-0732">Signal</keyword>
<keyword evidence="1" id="KW-1003">Cell membrane</keyword>
<organism evidence="7 8">
    <name type="scientific">Mycobacterium branderi</name>
    <dbReference type="NCBI Taxonomy" id="43348"/>
    <lineage>
        <taxon>Bacteria</taxon>
        <taxon>Bacillati</taxon>
        <taxon>Actinomycetota</taxon>
        <taxon>Actinomycetes</taxon>
        <taxon>Mycobacteriales</taxon>
        <taxon>Mycobacteriaceae</taxon>
        <taxon>Mycobacterium</taxon>
    </lineage>
</organism>
<protein>
    <recommendedName>
        <fullName evidence="9">LppP/LprE family lipoprotein</fullName>
    </recommendedName>
</protein>
<keyword evidence="6" id="KW-0812">Transmembrane</keyword>
<gene>
    <name evidence="7" type="ORF">MBRA_53290</name>
</gene>
<feature type="transmembrane region" description="Helical" evidence="6">
    <location>
        <begin position="92"/>
        <end position="114"/>
    </location>
</feature>
<accession>A0ABM7KV71</accession>
<keyword evidence="8" id="KW-1185">Reference proteome</keyword>
<keyword evidence="3 6" id="KW-0472">Membrane</keyword>
<dbReference type="EMBL" id="AP022607">
    <property type="protein sequence ID" value="BBZ15134.1"/>
    <property type="molecule type" value="Genomic_DNA"/>
</dbReference>
<keyword evidence="7" id="KW-0614">Plasmid</keyword>
<keyword evidence="6" id="KW-1133">Transmembrane helix</keyword>
<dbReference type="Pfam" id="PF14041">
    <property type="entry name" value="Lipoprotein_21"/>
    <property type="match status" value="1"/>
</dbReference>
<evidence type="ECO:0000256" key="6">
    <source>
        <dbReference type="SAM" id="Phobius"/>
    </source>
</evidence>
<evidence type="ECO:0000256" key="4">
    <source>
        <dbReference type="ARBA" id="ARBA00023139"/>
    </source>
</evidence>
<evidence type="ECO:0000313" key="7">
    <source>
        <dbReference type="EMBL" id="BBZ15134.1"/>
    </source>
</evidence>
<feature type="transmembrane region" description="Helical" evidence="6">
    <location>
        <begin position="150"/>
        <end position="179"/>
    </location>
</feature>
<evidence type="ECO:0000256" key="1">
    <source>
        <dbReference type="ARBA" id="ARBA00022475"/>
    </source>
</evidence>
<feature type="transmembrane region" description="Helical" evidence="6">
    <location>
        <begin position="120"/>
        <end position="143"/>
    </location>
</feature>
<keyword evidence="5" id="KW-0449">Lipoprotein</keyword>
<evidence type="ECO:0000256" key="2">
    <source>
        <dbReference type="ARBA" id="ARBA00022729"/>
    </source>
</evidence>
<evidence type="ECO:0000256" key="3">
    <source>
        <dbReference type="ARBA" id="ARBA00023136"/>
    </source>
</evidence>
<evidence type="ECO:0000256" key="5">
    <source>
        <dbReference type="ARBA" id="ARBA00023288"/>
    </source>
</evidence>
<dbReference type="InterPro" id="IPR025971">
    <property type="entry name" value="LppP/LprE"/>
</dbReference>
<evidence type="ECO:0008006" key="9">
    <source>
        <dbReference type="Google" id="ProtNLM"/>
    </source>
</evidence>
<evidence type="ECO:0000313" key="8">
    <source>
        <dbReference type="Proteomes" id="UP000467379"/>
    </source>
</evidence>